<dbReference type="Pfam" id="PF13472">
    <property type="entry name" value="Lipase_GDSL_2"/>
    <property type="match status" value="1"/>
</dbReference>
<dbReference type="PANTHER" id="PTHR30383">
    <property type="entry name" value="THIOESTERASE 1/PROTEASE 1/LYSOPHOSPHOLIPASE L1"/>
    <property type="match status" value="1"/>
</dbReference>
<feature type="domain" description="SGNH hydrolase-type esterase" evidence="1">
    <location>
        <begin position="14"/>
        <end position="182"/>
    </location>
</feature>
<proteinExistence type="predicted"/>
<dbReference type="STRING" id="651661.SAMN05660293_05142"/>
<evidence type="ECO:0000259" key="1">
    <source>
        <dbReference type="Pfam" id="PF13472"/>
    </source>
</evidence>
<evidence type="ECO:0000313" key="3">
    <source>
        <dbReference type="Proteomes" id="UP000190897"/>
    </source>
</evidence>
<evidence type="ECO:0000313" key="2">
    <source>
        <dbReference type="EMBL" id="SKC17273.1"/>
    </source>
</evidence>
<dbReference type="InterPro" id="IPR013830">
    <property type="entry name" value="SGNH_hydro"/>
</dbReference>
<dbReference type="AlphaFoldDB" id="A0A1T5H993"/>
<gene>
    <name evidence="2" type="ORF">SAMN05660293_05142</name>
</gene>
<dbReference type="Gene3D" id="3.40.50.1110">
    <property type="entry name" value="SGNH hydrolase"/>
    <property type="match status" value="1"/>
</dbReference>
<dbReference type="RefSeq" id="WP_082217576.1">
    <property type="nucleotide sequence ID" value="NZ_FUZA01000009.1"/>
</dbReference>
<organism evidence="2 3">
    <name type="scientific">Dyadobacter psychrophilus</name>
    <dbReference type="NCBI Taxonomy" id="651661"/>
    <lineage>
        <taxon>Bacteria</taxon>
        <taxon>Pseudomonadati</taxon>
        <taxon>Bacteroidota</taxon>
        <taxon>Cytophagia</taxon>
        <taxon>Cytophagales</taxon>
        <taxon>Spirosomataceae</taxon>
        <taxon>Dyadobacter</taxon>
    </lineage>
</organism>
<reference evidence="3" key="1">
    <citation type="submission" date="2017-02" db="EMBL/GenBank/DDBJ databases">
        <authorList>
            <person name="Varghese N."/>
            <person name="Submissions S."/>
        </authorList>
    </citation>
    <scope>NUCLEOTIDE SEQUENCE [LARGE SCALE GENOMIC DNA]</scope>
    <source>
        <strain evidence="3">DSM 22270</strain>
    </source>
</reference>
<dbReference type="InterPro" id="IPR051532">
    <property type="entry name" value="Ester_Hydrolysis_Enzymes"/>
</dbReference>
<accession>A0A1T5H993</accession>
<sequence length="396" mass="40977">MDQPYLKINSRIVIFGDSLIAQTTGSAINYTAFQSTALATYALLRINNSLFLPVNGNKGISGNTTTQMLARLGAAVALNPALVIMDGGTNDAAGGASAATIISNLTYIHNAFKAIGAYVVIITIPPRFAPAALSPAAEIVRNTVNTFIKTLTSETTKAVNLDLVVNNAAFYADGLHFNPTGAYAASTPVAEALLDFIQPTNLADSFFADNSFTANPILAGTTGTKNTATGTVATSWLLDAGSAGGAVVTGSKTMDNGLNQQVISISGSYTGSSRSVVLSQEFNTSGLVAGDVVEAFGDIEILTTDANILDFNVGLLVWTSGYANLANAESILALDQVPSPLPAGGRYTFRTPPITIAAGIPAIVRQAVKVDLVDRASATPIAASFKVHRIGVRKTV</sequence>
<dbReference type="InterPro" id="IPR036514">
    <property type="entry name" value="SGNH_hydro_sf"/>
</dbReference>
<dbReference type="GO" id="GO:0016788">
    <property type="term" value="F:hydrolase activity, acting on ester bonds"/>
    <property type="evidence" value="ECO:0007669"/>
    <property type="project" value="UniProtKB-ARBA"/>
</dbReference>
<keyword evidence="3" id="KW-1185">Reference proteome</keyword>
<name>A0A1T5H993_9BACT</name>
<dbReference type="SUPFAM" id="SSF52266">
    <property type="entry name" value="SGNH hydrolase"/>
    <property type="match status" value="1"/>
</dbReference>
<protein>
    <submittedName>
        <fullName evidence="2">Lysophospholipase L1</fullName>
    </submittedName>
</protein>
<dbReference type="EMBL" id="FUZA01000009">
    <property type="protein sequence ID" value="SKC17273.1"/>
    <property type="molecule type" value="Genomic_DNA"/>
</dbReference>
<dbReference type="Proteomes" id="UP000190897">
    <property type="component" value="Unassembled WGS sequence"/>
</dbReference>